<dbReference type="FunFam" id="2.40.50.140:FF:000038">
    <property type="entry name" value="Exosome complex component RRP4"/>
    <property type="match status" value="1"/>
</dbReference>
<evidence type="ECO:0000256" key="2">
    <source>
        <dbReference type="ARBA" id="ARBA00009155"/>
    </source>
</evidence>
<dbReference type="Pfam" id="PF21266">
    <property type="entry name" value="S1_RRP4"/>
    <property type="match status" value="1"/>
</dbReference>
<dbReference type="Pfam" id="PF14382">
    <property type="entry name" value="ECR1_N"/>
    <property type="match status" value="1"/>
</dbReference>
<feature type="domain" description="Exosome complex component N-terminal" evidence="7">
    <location>
        <begin position="46"/>
        <end position="85"/>
    </location>
</feature>
<dbReference type="Proteomes" id="UP001219933">
    <property type="component" value="Chromosome 2"/>
</dbReference>
<keyword evidence="11" id="KW-1185">Reference proteome</keyword>
<dbReference type="CDD" id="cd22525">
    <property type="entry name" value="KH-I_Rrp4_eukar"/>
    <property type="match status" value="1"/>
</dbReference>
<organism evidence="10 11">
    <name type="scientific">Malassezia cuniculi</name>
    <dbReference type="NCBI Taxonomy" id="948313"/>
    <lineage>
        <taxon>Eukaryota</taxon>
        <taxon>Fungi</taxon>
        <taxon>Dikarya</taxon>
        <taxon>Basidiomycota</taxon>
        <taxon>Ustilaginomycotina</taxon>
        <taxon>Malasseziomycetes</taxon>
        <taxon>Malasseziales</taxon>
        <taxon>Malasseziaceae</taxon>
        <taxon>Malassezia</taxon>
    </lineage>
</organism>
<evidence type="ECO:0000256" key="1">
    <source>
        <dbReference type="ARBA" id="ARBA00004123"/>
    </source>
</evidence>
<dbReference type="InterPro" id="IPR012340">
    <property type="entry name" value="NA-bd_OB-fold"/>
</dbReference>
<feature type="domain" description="K Homology" evidence="8">
    <location>
        <begin position="191"/>
        <end position="232"/>
    </location>
</feature>
<dbReference type="GO" id="GO:0071051">
    <property type="term" value="P:poly(A)-dependent snoRNA 3'-end processing"/>
    <property type="evidence" value="ECO:0007669"/>
    <property type="project" value="TreeGrafter"/>
</dbReference>
<dbReference type="EMBL" id="CP119878">
    <property type="protein sequence ID" value="WFD34329.1"/>
    <property type="molecule type" value="Genomic_DNA"/>
</dbReference>
<dbReference type="AlphaFoldDB" id="A0AAF0ESK7"/>
<dbReference type="SUPFAM" id="SSF50249">
    <property type="entry name" value="Nucleic acid-binding proteins"/>
    <property type="match status" value="1"/>
</dbReference>
<keyword evidence="3" id="KW-0698">rRNA processing</keyword>
<evidence type="ECO:0000256" key="5">
    <source>
        <dbReference type="ARBA" id="ARBA00022884"/>
    </source>
</evidence>
<dbReference type="InterPro" id="IPR026699">
    <property type="entry name" value="Exosome_RNA_bind1/RRP40/RRP4"/>
</dbReference>
<gene>
    <name evidence="10" type="primary">rrp4</name>
    <name evidence="10" type="ORF">MCUN1_001168</name>
</gene>
<dbReference type="Pfam" id="PF15985">
    <property type="entry name" value="KH_6"/>
    <property type="match status" value="1"/>
</dbReference>
<evidence type="ECO:0000259" key="9">
    <source>
        <dbReference type="Pfam" id="PF21266"/>
    </source>
</evidence>
<comment type="similarity">
    <text evidence="2">Belongs to the RRP4 family.</text>
</comment>
<feature type="domain" description="RRP4 S1" evidence="9">
    <location>
        <begin position="97"/>
        <end position="168"/>
    </location>
</feature>
<dbReference type="InterPro" id="IPR036612">
    <property type="entry name" value="KH_dom_type_1_sf"/>
</dbReference>
<evidence type="ECO:0000256" key="3">
    <source>
        <dbReference type="ARBA" id="ARBA00022552"/>
    </source>
</evidence>
<dbReference type="InterPro" id="IPR025721">
    <property type="entry name" value="Exosome_cplx_N_dom"/>
</dbReference>
<dbReference type="GO" id="GO:0071034">
    <property type="term" value="P:CUT catabolic process"/>
    <property type="evidence" value="ECO:0007669"/>
    <property type="project" value="TreeGrafter"/>
</dbReference>
<dbReference type="Gene3D" id="2.40.50.140">
    <property type="entry name" value="Nucleic acid-binding proteins"/>
    <property type="match status" value="1"/>
</dbReference>
<dbReference type="CDD" id="cd05789">
    <property type="entry name" value="S1_Rrp4"/>
    <property type="match status" value="1"/>
</dbReference>
<dbReference type="GO" id="GO:0071038">
    <property type="term" value="P:TRAMP-dependent tRNA surveillance pathway"/>
    <property type="evidence" value="ECO:0007669"/>
    <property type="project" value="TreeGrafter"/>
</dbReference>
<evidence type="ECO:0000259" key="7">
    <source>
        <dbReference type="Pfam" id="PF14382"/>
    </source>
</evidence>
<keyword evidence="4" id="KW-0271">Exosome</keyword>
<dbReference type="GO" id="GO:0071035">
    <property type="term" value="P:nuclear polyadenylation-dependent rRNA catabolic process"/>
    <property type="evidence" value="ECO:0007669"/>
    <property type="project" value="TreeGrafter"/>
</dbReference>
<dbReference type="GO" id="GO:0071028">
    <property type="term" value="P:nuclear mRNA surveillance"/>
    <property type="evidence" value="ECO:0007669"/>
    <property type="project" value="UniProtKB-ARBA"/>
</dbReference>
<evidence type="ECO:0000259" key="8">
    <source>
        <dbReference type="Pfam" id="PF15985"/>
    </source>
</evidence>
<evidence type="ECO:0000256" key="4">
    <source>
        <dbReference type="ARBA" id="ARBA00022835"/>
    </source>
</evidence>
<keyword evidence="5" id="KW-0694">RNA-binding</keyword>
<proteinExistence type="inferred from homology"/>
<dbReference type="GO" id="GO:0034475">
    <property type="term" value="P:U4 snRNA 3'-end processing"/>
    <property type="evidence" value="ECO:0007669"/>
    <property type="project" value="TreeGrafter"/>
</dbReference>
<dbReference type="GO" id="GO:0000176">
    <property type="term" value="C:nuclear exosome (RNase complex)"/>
    <property type="evidence" value="ECO:0007669"/>
    <property type="project" value="UniProtKB-ARBA"/>
</dbReference>
<comment type="subcellular location">
    <subcellularLocation>
        <location evidence="1">Nucleus</location>
    </subcellularLocation>
</comment>
<reference evidence="10" key="1">
    <citation type="submission" date="2023-03" db="EMBL/GenBank/DDBJ databases">
        <title>Mating type loci evolution in Malassezia.</title>
        <authorList>
            <person name="Coelho M.A."/>
        </authorList>
    </citation>
    <scope>NUCLEOTIDE SEQUENCE</scope>
    <source>
        <strain evidence="10">CBS 11721</strain>
    </source>
</reference>
<protein>
    <submittedName>
        <fullName evidence="10">Exosome complex component rrp4</fullName>
    </submittedName>
</protein>
<dbReference type="Gene3D" id="2.40.50.100">
    <property type="match status" value="1"/>
</dbReference>
<dbReference type="PANTHER" id="PTHR21321">
    <property type="entry name" value="PNAS-3 RELATED"/>
    <property type="match status" value="1"/>
</dbReference>
<dbReference type="PANTHER" id="PTHR21321:SF4">
    <property type="entry name" value="EXOSOME COMPLEX COMPONENT RRP4"/>
    <property type="match status" value="1"/>
</dbReference>
<dbReference type="GO" id="GO:0000467">
    <property type="term" value="P:exonucleolytic trimming to generate mature 3'-end of 5.8S rRNA from tricistronic rRNA transcript (SSU-rRNA, 5.8S rRNA, LSU-rRNA)"/>
    <property type="evidence" value="ECO:0007669"/>
    <property type="project" value="TreeGrafter"/>
</dbReference>
<evidence type="ECO:0000256" key="6">
    <source>
        <dbReference type="ARBA" id="ARBA00023242"/>
    </source>
</evidence>
<dbReference type="SUPFAM" id="SSF110324">
    <property type="entry name" value="Ribosomal L27 protein-like"/>
    <property type="match status" value="1"/>
</dbReference>
<dbReference type="SUPFAM" id="SSF54791">
    <property type="entry name" value="Eukaryotic type KH-domain (KH-domain type I)"/>
    <property type="match status" value="1"/>
</dbReference>
<keyword evidence="6" id="KW-0539">Nucleus</keyword>
<dbReference type="GO" id="GO:0000177">
    <property type="term" value="C:cytoplasmic exosome (RNase complex)"/>
    <property type="evidence" value="ECO:0007669"/>
    <property type="project" value="TreeGrafter"/>
</dbReference>
<dbReference type="InterPro" id="IPR004088">
    <property type="entry name" value="KH_dom_type_1"/>
</dbReference>
<accession>A0AAF0ESK7</accession>
<evidence type="ECO:0000313" key="11">
    <source>
        <dbReference type="Proteomes" id="UP001219933"/>
    </source>
</evidence>
<name>A0AAF0ESK7_9BASI</name>
<dbReference type="GO" id="GO:0003723">
    <property type="term" value="F:RNA binding"/>
    <property type="evidence" value="ECO:0007669"/>
    <property type="project" value="UniProtKB-KW"/>
</dbReference>
<sequence length="317" mass="34823">MANAFTLVARSKPQTYVSGGTEHAADVAAAYNFTELRTGDDEPEGIVMPGQTVASNRIFMKGHGGYVDSTRANIVSTLAGTVERVNKLILVHPIRNRYRAEIGDLVVGRIVEVQAKRWRVNIGANTEANLQLSSINLPGGVQRKKLESDELQMRAFFQEGDLLVAEVQAKFMDGTVALHTRSLRYGKLRNGMLVNIPPALMRRMRTHFVSLPGEVVDMIAGMNGYIWICKHEPFDQDKAEAMHGATMESQYSSVNDPMSPATRRAITRVAFIVDALARHGYLVTDTAVANGMTILDTLAPTTLDPTAELARRLVESL</sequence>
<dbReference type="InterPro" id="IPR048565">
    <property type="entry name" value="S1_RRP4"/>
</dbReference>
<evidence type="ECO:0000313" key="10">
    <source>
        <dbReference type="EMBL" id="WFD34329.1"/>
    </source>
</evidence>